<dbReference type="CTD" id="40995"/>
<dbReference type="AlphaFoldDB" id="A0A6P8XEE3"/>
<dbReference type="GO" id="GO:0045277">
    <property type="term" value="C:respiratory chain complex IV"/>
    <property type="evidence" value="ECO:0007669"/>
    <property type="project" value="InterPro"/>
</dbReference>
<dbReference type="PANTHER" id="PTHR10510:SF13">
    <property type="entry name" value="CYTOCHROME C OXIDASE SUBUNIT 7A-LIKE-RELATED"/>
    <property type="match status" value="1"/>
</dbReference>
<dbReference type="GeneID" id="117574817"/>
<reference evidence="9" key="1">
    <citation type="submission" date="2025-08" db="UniProtKB">
        <authorList>
            <consortium name="RefSeq"/>
        </authorList>
    </citation>
    <scope>IDENTIFICATION</scope>
    <source>
        <strain evidence="9">15112-1751.03</strain>
        <tissue evidence="9">Whole Adult</tissue>
    </source>
</reference>
<dbReference type="Pfam" id="PF02238">
    <property type="entry name" value="COX7a"/>
    <property type="match status" value="1"/>
</dbReference>
<protein>
    <submittedName>
        <fullName evidence="9">Cytochrome c oxidase subunit 7A1, mitochondrial</fullName>
    </submittedName>
</protein>
<evidence type="ECO:0000256" key="6">
    <source>
        <dbReference type="ARBA" id="ARBA00023136"/>
    </source>
</evidence>
<keyword evidence="8" id="KW-1185">Reference proteome</keyword>
<dbReference type="InterPro" id="IPR036539">
    <property type="entry name" value="Cyt_c_oxidase_su7a_sf"/>
</dbReference>
<evidence type="ECO:0000256" key="2">
    <source>
        <dbReference type="ARBA" id="ARBA00009331"/>
    </source>
</evidence>
<dbReference type="RefSeq" id="XP_034114676.1">
    <property type="nucleotide sequence ID" value="XM_034258785.2"/>
</dbReference>
<dbReference type="CDD" id="cd00928">
    <property type="entry name" value="Cyt_c_Oxidase_VIIa"/>
    <property type="match status" value="1"/>
</dbReference>
<dbReference type="Proteomes" id="UP000515160">
    <property type="component" value="Chromosome 2R"/>
</dbReference>
<keyword evidence="3" id="KW-0999">Mitochondrion inner membrane</keyword>
<comment type="subcellular location">
    <subcellularLocation>
        <location evidence="1">Mitochondrion inner membrane</location>
    </subcellularLocation>
</comment>
<keyword evidence="7" id="KW-1133">Transmembrane helix</keyword>
<evidence type="ECO:0000256" key="5">
    <source>
        <dbReference type="ARBA" id="ARBA00023128"/>
    </source>
</evidence>
<evidence type="ECO:0000313" key="9">
    <source>
        <dbReference type="RefSeq" id="XP_034114676.1"/>
    </source>
</evidence>
<feature type="transmembrane region" description="Helical" evidence="7">
    <location>
        <begin position="77"/>
        <end position="102"/>
    </location>
</feature>
<dbReference type="FunFam" id="4.10.91.10:FF:000001">
    <property type="entry name" value="Cytochrome c oxidase subunit 7A1, mitochondrial"/>
    <property type="match status" value="1"/>
</dbReference>
<organism evidence="8 9">
    <name type="scientific">Drosophila albomicans</name>
    <name type="common">Fruit fly</name>
    <dbReference type="NCBI Taxonomy" id="7291"/>
    <lineage>
        <taxon>Eukaryota</taxon>
        <taxon>Metazoa</taxon>
        <taxon>Ecdysozoa</taxon>
        <taxon>Arthropoda</taxon>
        <taxon>Hexapoda</taxon>
        <taxon>Insecta</taxon>
        <taxon>Pterygota</taxon>
        <taxon>Neoptera</taxon>
        <taxon>Endopterygota</taxon>
        <taxon>Diptera</taxon>
        <taxon>Brachycera</taxon>
        <taxon>Muscomorpha</taxon>
        <taxon>Ephydroidea</taxon>
        <taxon>Drosophilidae</taxon>
        <taxon>Drosophila</taxon>
    </lineage>
</organism>
<dbReference type="SUPFAM" id="SSF81419">
    <property type="entry name" value="Mitochondrial cytochrome c oxidase subunit VIIa"/>
    <property type="match status" value="1"/>
</dbReference>
<keyword evidence="5" id="KW-0496">Mitochondrion</keyword>
<evidence type="ECO:0000256" key="7">
    <source>
        <dbReference type="SAM" id="Phobius"/>
    </source>
</evidence>
<dbReference type="GO" id="GO:0006123">
    <property type="term" value="P:mitochondrial electron transport, cytochrome c to oxygen"/>
    <property type="evidence" value="ECO:0007669"/>
    <property type="project" value="InterPro"/>
</dbReference>
<proteinExistence type="inferred from homology"/>
<dbReference type="Gene3D" id="4.10.91.10">
    <property type="entry name" value="Cytochrome c oxidase, subunit VIIa"/>
    <property type="match status" value="1"/>
</dbReference>
<evidence type="ECO:0000256" key="1">
    <source>
        <dbReference type="ARBA" id="ARBA00004273"/>
    </source>
</evidence>
<name>A0A6P8XEE3_DROAB</name>
<evidence type="ECO:0000313" key="8">
    <source>
        <dbReference type="Proteomes" id="UP000515160"/>
    </source>
</evidence>
<dbReference type="GO" id="GO:0097250">
    <property type="term" value="P:mitochondrial respirasome assembly"/>
    <property type="evidence" value="ECO:0007669"/>
    <property type="project" value="TreeGrafter"/>
</dbReference>
<evidence type="ECO:0000256" key="3">
    <source>
        <dbReference type="ARBA" id="ARBA00022792"/>
    </source>
</evidence>
<comment type="similarity">
    <text evidence="2">Belongs to the cytochrome c oxidase VIIa family.</text>
</comment>
<dbReference type="GO" id="GO:0005743">
    <property type="term" value="C:mitochondrial inner membrane"/>
    <property type="evidence" value="ECO:0007669"/>
    <property type="project" value="UniProtKB-SubCell"/>
</dbReference>
<dbReference type="PANTHER" id="PTHR10510">
    <property type="entry name" value="CYTOCHROME C OXIDASE POLYPEPTIDE 7A"/>
    <property type="match status" value="1"/>
</dbReference>
<sequence>MQRTLISKFCPLLCDISRCGSIASPMLVASRSFQASPHLKQQMAPGKLTPKMAKLQKKFQTDNGTPVFLKGGIADGVLYRFTLFLCVLGTIGDVWLWLGYIIA</sequence>
<dbReference type="InterPro" id="IPR039297">
    <property type="entry name" value="COX7a"/>
</dbReference>
<keyword evidence="7" id="KW-0812">Transmembrane</keyword>
<accession>A0A6P8XEE3</accession>
<dbReference type="GO" id="GO:0002082">
    <property type="term" value="P:regulation of oxidative phosphorylation"/>
    <property type="evidence" value="ECO:0007669"/>
    <property type="project" value="TreeGrafter"/>
</dbReference>
<dbReference type="OrthoDB" id="5966508at2759"/>
<evidence type="ECO:0000256" key="4">
    <source>
        <dbReference type="ARBA" id="ARBA00022946"/>
    </source>
</evidence>
<dbReference type="InterPro" id="IPR003177">
    <property type="entry name" value="Cytc_oxidase_su7a_met"/>
</dbReference>
<gene>
    <name evidence="9" type="primary">LOC117574817</name>
</gene>
<keyword evidence="6 7" id="KW-0472">Membrane</keyword>
<keyword evidence="4" id="KW-0809">Transit peptide</keyword>